<dbReference type="InterPro" id="IPR018085">
    <property type="entry name" value="Ura-DNA_Glyclase_AS"/>
</dbReference>
<dbReference type="PROSITE" id="PS00130">
    <property type="entry name" value="U_DNA_GLYCOSYLASE"/>
    <property type="match status" value="1"/>
</dbReference>
<comment type="caution">
    <text evidence="11">The sequence shown here is derived from an EMBL/GenBank/DDBJ whole genome shotgun (WGS) entry which is preliminary data.</text>
</comment>
<accession>A0AA38H677</accession>
<protein>
    <recommendedName>
        <fullName evidence="7">Uracil-DNA glycosylase</fullName>
        <shortName evidence="7">UDG</shortName>
        <ecNumber evidence="7">3.2.2.27</ecNumber>
    </recommendedName>
</protein>
<dbReference type="PANTHER" id="PTHR11264:SF0">
    <property type="entry name" value="URACIL-DNA GLYCOSYLASE"/>
    <property type="match status" value="1"/>
</dbReference>
<dbReference type="GO" id="GO:0005739">
    <property type="term" value="C:mitochondrion"/>
    <property type="evidence" value="ECO:0007669"/>
    <property type="project" value="UniProtKB-SubCell"/>
</dbReference>
<dbReference type="Gene3D" id="3.40.470.10">
    <property type="entry name" value="Uracil-DNA glycosylase-like domain"/>
    <property type="match status" value="1"/>
</dbReference>
<evidence type="ECO:0000256" key="6">
    <source>
        <dbReference type="ARBA" id="ARBA00023242"/>
    </source>
</evidence>
<name>A0AA38H677_9TREE</name>
<dbReference type="SMART" id="SM00987">
    <property type="entry name" value="UreE_C"/>
    <property type="match status" value="1"/>
</dbReference>
<evidence type="ECO:0000313" key="11">
    <source>
        <dbReference type="EMBL" id="KAI9633596.1"/>
    </source>
</evidence>
<dbReference type="Proteomes" id="UP001164286">
    <property type="component" value="Unassembled WGS sequence"/>
</dbReference>
<gene>
    <name evidence="7" type="primary">UNG1</name>
    <name evidence="11" type="ORF">MKK02DRAFT_38254</name>
</gene>
<evidence type="ECO:0000256" key="5">
    <source>
        <dbReference type="ARBA" id="ARBA00023204"/>
    </source>
</evidence>
<keyword evidence="6 7" id="KW-0539">Nucleus</keyword>
<keyword evidence="4 7" id="KW-0496">Mitochondrion</keyword>
<comment type="subcellular location">
    <subcellularLocation>
        <location evidence="7">Mitochondrion</location>
    </subcellularLocation>
    <subcellularLocation>
        <location evidence="7">Nucleus</location>
    </subcellularLocation>
</comment>
<evidence type="ECO:0000256" key="2">
    <source>
        <dbReference type="ARBA" id="ARBA00022763"/>
    </source>
</evidence>
<dbReference type="FunFam" id="3.40.470.10:FF:000007">
    <property type="entry name" value="Uracil-DNA glycosylase"/>
    <property type="match status" value="1"/>
</dbReference>
<dbReference type="InterPro" id="IPR005122">
    <property type="entry name" value="Uracil-DNA_glycosylase-like"/>
</dbReference>
<dbReference type="PANTHER" id="PTHR11264">
    <property type="entry name" value="URACIL-DNA GLYCOSYLASE"/>
    <property type="match status" value="1"/>
</dbReference>
<feature type="active site" description="Proton acceptor" evidence="7 8">
    <location>
        <position position="223"/>
    </location>
</feature>
<dbReference type="GO" id="GO:0004844">
    <property type="term" value="F:uracil DNA N-glycosylase activity"/>
    <property type="evidence" value="ECO:0007669"/>
    <property type="project" value="UniProtKB-UniRule"/>
</dbReference>
<evidence type="ECO:0000259" key="10">
    <source>
        <dbReference type="SMART" id="SM00986"/>
    </source>
</evidence>
<dbReference type="GO" id="GO:0005634">
    <property type="term" value="C:nucleus"/>
    <property type="evidence" value="ECO:0007669"/>
    <property type="project" value="UniProtKB-SubCell"/>
</dbReference>
<comment type="similarity">
    <text evidence="1 7">Belongs to the uracil-DNA glycosylase (UDG) superfamily. UNG family.</text>
</comment>
<evidence type="ECO:0000256" key="7">
    <source>
        <dbReference type="HAMAP-Rule" id="MF_03166"/>
    </source>
</evidence>
<comment type="catalytic activity">
    <reaction evidence="7">
        <text>Hydrolyzes single-stranded DNA or mismatched double-stranded DNA and polynucleotides, releasing free uracil.</text>
        <dbReference type="EC" id="3.2.2.27"/>
    </reaction>
</comment>
<dbReference type="InterPro" id="IPR036895">
    <property type="entry name" value="Uracil-DNA_glycosylase-like_sf"/>
</dbReference>
<sequence length="396" mass="42174">MPPQAARSITSYFNKTPSKVAATTAAASSGTAKASSPPPPLASFSVSAAAAPSSPLTDVKSSPSVPGSAGTKRGLLSDAARQAIRDGLKQAAPADPEAEPASKRIKLDPKPTTLKTADVFTKAASLKSAKVHLPRAESREELRKALAEHPDKLALLITELDTMGEDWLLALQEELIKPYFTSLKEFVTAEQAKKKVFPPADEIYSWSTLCPLKDVKVVIIGQDPYHGLAFSVRKGVRIPPSLRNIYKELGDAIPGFVIPKHGDLTEWAKHGVLLLNTSLTVRAHEAGSHSKKGWEEFTAAVLRVVTSRLSPVGGEHLAGANGVCFMAWGAHAQKMCAGVDTKKHLVLKSVHPSPLSASRGFFGNGNFVRANEWLRERYGPDGGIDWASLGAGGDKA</sequence>
<organism evidence="11 12">
    <name type="scientific">Dioszegia hungarica</name>
    <dbReference type="NCBI Taxonomy" id="4972"/>
    <lineage>
        <taxon>Eukaryota</taxon>
        <taxon>Fungi</taxon>
        <taxon>Dikarya</taxon>
        <taxon>Basidiomycota</taxon>
        <taxon>Agaricomycotina</taxon>
        <taxon>Tremellomycetes</taxon>
        <taxon>Tremellales</taxon>
        <taxon>Bulleribasidiaceae</taxon>
        <taxon>Dioszegia</taxon>
    </lineage>
</organism>
<keyword evidence="2 7" id="KW-0227">DNA damage</keyword>
<evidence type="ECO:0000256" key="8">
    <source>
        <dbReference type="PROSITE-ProRule" id="PRU10072"/>
    </source>
</evidence>
<evidence type="ECO:0000256" key="3">
    <source>
        <dbReference type="ARBA" id="ARBA00022801"/>
    </source>
</evidence>
<dbReference type="InterPro" id="IPR002043">
    <property type="entry name" value="UDG_fam1"/>
</dbReference>
<dbReference type="HAMAP" id="MF_00148">
    <property type="entry name" value="UDG"/>
    <property type="match status" value="1"/>
</dbReference>
<keyword evidence="3 7" id="KW-0378">Hydrolase</keyword>
<evidence type="ECO:0000256" key="4">
    <source>
        <dbReference type="ARBA" id="ARBA00023128"/>
    </source>
</evidence>
<evidence type="ECO:0000256" key="9">
    <source>
        <dbReference type="SAM" id="MobiDB-lite"/>
    </source>
</evidence>
<feature type="domain" description="Uracil-DNA glycosylase-like" evidence="10">
    <location>
        <begin position="208"/>
        <end position="374"/>
    </location>
</feature>
<dbReference type="EC" id="3.2.2.27" evidence="7"/>
<dbReference type="NCBIfam" id="NF003592">
    <property type="entry name" value="PRK05254.1-5"/>
    <property type="match status" value="1"/>
</dbReference>
<dbReference type="SMART" id="SM00986">
    <property type="entry name" value="UDG"/>
    <property type="match status" value="1"/>
</dbReference>
<evidence type="ECO:0000313" key="12">
    <source>
        <dbReference type="Proteomes" id="UP001164286"/>
    </source>
</evidence>
<dbReference type="NCBIfam" id="NF003589">
    <property type="entry name" value="PRK05254.1-2"/>
    <property type="match status" value="1"/>
</dbReference>
<dbReference type="GO" id="GO:0097510">
    <property type="term" value="P:base-excision repair, AP site formation via deaminated base removal"/>
    <property type="evidence" value="ECO:0007669"/>
    <property type="project" value="TreeGrafter"/>
</dbReference>
<reference evidence="11" key="1">
    <citation type="journal article" date="2022" name="G3 (Bethesda)">
        <title>High quality genome of the basidiomycete yeast Dioszegia hungarica PDD-24b-2 isolated from cloud water.</title>
        <authorList>
            <person name="Jarrige D."/>
            <person name="Haridas S."/>
            <person name="Bleykasten-Grosshans C."/>
            <person name="Joly M."/>
            <person name="Nadalig T."/>
            <person name="Sancelme M."/>
            <person name="Vuilleumier S."/>
            <person name="Grigoriev I.V."/>
            <person name="Amato P."/>
            <person name="Bringel F."/>
        </authorList>
    </citation>
    <scope>NUCLEOTIDE SEQUENCE</scope>
    <source>
        <strain evidence="11">PDD-24b-2</strain>
    </source>
</reference>
<keyword evidence="5 7" id="KW-0234">DNA repair</keyword>
<dbReference type="Pfam" id="PF03167">
    <property type="entry name" value="UDG"/>
    <property type="match status" value="1"/>
</dbReference>
<dbReference type="AlphaFoldDB" id="A0AA38H677"/>
<dbReference type="NCBIfam" id="NF003588">
    <property type="entry name" value="PRK05254.1-1"/>
    <property type="match status" value="1"/>
</dbReference>
<feature type="compositionally biased region" description="Low complexity" evidence="9">
    <location>
        <begin position="21"/>
        <end position="35"/>
    </location>
</feature>
<comment type="function">
    <text evidence="7">Excises uracil residues from the DNA which can arise as a result of misincorporation of dUMP residues by DNA polymerase or due to deamination of cytosine.</text>
</comment>
<proteinExistence type="inferred from homology"/>
<keyword evidence="12" id="KW-1185">Reference proteome</keyword>
<feature type="region of interest" description="Disordered" evidence="9">
    <location>
        <begin position="87"/>
        <end position="106"/>
    </location>
</feature>
<feature type="region of interest" description="Disordered" evidence="9">
    <location>
        <begin position="21"/>
        <end position="78"/>
    </location>
</feature>
<dbReference type="CDD" id="cd10027">
    <property type="entry name" value="UDG-F1-like"/>
    <property type="match status" value="1"/>
</dbReference>
<dbReference type="SUPFAM" id="SSF52141">
    <property type="entry name" value="Uracil-DNA glycosylase-like"/>
    <property type="match status" value="1"/>
</dbReference>
<dbReference type="NCBIfam" id="TIGR00628">
    <property type="entry name" value="ung"/>
    <property type="match status" value="1"/>
</dbReference>
<evidence type="ECO:0000256" key="1">
    <source>
        <dbReference type="ARBA" id="ARBA00008184"/>
    </source>
</evidence>
<dbReference type="EMBL" id="JAKWFO010000008">
    <property type="protein sequence ID" value="KAI9633596.1"/>
    <property type="molecule type" value="Genomic_DNA"/>
</dbReference>
<feature type="compositionally biased region" description="Low complexity" evidence="9">
    <location>
        <begin position="42"/>
        <end position="55"/>
    </location>
</feature>